<dbReference type="Pfam" id="PF00581">
    <property type="entry name" value="Rhodanese"/>
    <property type="match status" value="1"/>
</dbReference>
<keyword evidence="4" id="KW-1185">Reference proteome</keyword>
<evidence type="ECO:0000259" key="2">
    <source>
        <dbReference type="PROSITE" id="PS50206"/>
    </source>
</evidence>
<name>A0ABN2NEA3_9MICO</name>
<dbReference type="InterPro" id="IPR036873">
    <property type="entry name" value="Rhodanese-like_dom_sf"/>
</dbReference>
<gene>
    <name evidence="3" type="ORF">GCM10009751_24550</name>
</gene>
<reference evidence="3 4" key="1">
    <citation type="journal article" date="2019" name="Int. J. Syst. Evol. Microbiol.">
        <title>The Global Catalogue of Microorganisms (GCM) 10K type strain sequencing project: providing services to taxonomists for standard genome sequencing and annotation.</title>
        <authorList>
            <consortium name="The Broad Institute Genomics Platform"/>
            <consortium name="The Broad Institute Genome Sequencing Center for Infectious Disease"/>
            <person name="Wu L."/>
            <person name="Ma J."/>
        </authorList>
    </citation>
    <scope>NUCLEOTIDE SEQUENCE [LARGE SCALE GENOMIC DNA]</scope>
    <source>
        <strain evidence="3 4">JCM 14326</strain>
    </source>
</reference>
<dbReference type="PROSITE" id="PS50206">
    <property type="entry name" value="RHODANESE_3"/>
    <property type="match status" value="1"/>
</dbReference>
<dbReference type="SMART" id="SM00450">
    <property type="entry name" value="RHOD"/>
    <property type="match status" value="1"/>
</dbReference>
<sequence length="167" mass="17526">MTDPGNPTQAQPEPRPFDASSVRPAAGYAGDITPQQAWDLLAGEPGAVLVDVRTEGEWRTIGVPDAASLGKDVVFTQWVHADGRPNPAFLEELKSGVGESTGPVVFLCRSGQRSIGAARLATSAGIAPSYNVLEGFEGPAGPDGVRNHNGWKVRELPWKGIIDEAGA</sequence>
<dbReference type="RefSeq" id="WP_344103151.1">
    <property type="nucleotide sequence ID" value="NZ_BAAANL010000004.1"/>
</dbReference>
<dbReference type="PANTHER" id="PTHR47377">
    <property type="entry name" value="RHODANESE-LIKE DOMAIN-CONTAINING PROTEIN 4, CHLOROPLASTIC"/>
    <property type="match status" value="1"/>
</dbReference>
<evidence type="ECO:0000256" key="1">
    <source>
        <dbReference type="SAM" id="MobiDB-lite"/>
    </source>
</evidence>
<organism evidence="3 4">
    <name type="scientific">Myceligenerans crystallogenes</name>
    <dbReference type="NCBI Taxonomy" id="316335"/>
    <lineage>
        <taxon>Bacteria</taxon>
        <taxon>Bacillati</taxon>
        <taxon>Actinomycetota</taxon>
        <taxon>Actinomycetes</taxon>
        <taxon>Micrococcales</taxon>
        <taxon>Promicromonosporaceae</taxon>
        <taxon>Myceligenerans</taxon>
    </lineage>
</organism>
<dbReference type="EMBL" id="BAAANL010000004">
    <property type="protein sequence ID" value="GAA1865522.1"/>
    <property type="molecule type" value="Genomic_DNA"/>
</dbReference>
<feature type="domain" description="Rhodanese" evidence="2">
    <location>
        <begin position="43"/>
        <end position="146"/>
    </location>
</feature>
<comment type="caution">
    <text evidence="3">The sequence shown here is derived from an EMBL/GenBank/DDBJ whole genome shotgun (WGS) entry which is preliminary data.</text>
</comment>
<proteinExistence type="predicted"/>
<accession>A0ABN2NEA3</accession>
<evidence type="ECO:0000313" key="4">
    <source>
        <dbReference type="Proteomes" id="UP001501094"/>
    </source>
</evidence>
<evidence type="ECO:0000313" key="3">
    <source>
        <dbReference type="EMBL" id="GAA1865522.1"/>
    </source>
</evidence>
<dbReference type="InterPro" id="IPR001763">
    <property type="entry name" value="Rhodanese-like_dom"/>
</dbReference>
<feature type="region of interest" description="Disordered" evidence="1">
    <location>
        <begin position="1"/>
        <end position="28"/>
    </location>
</feature>
<dbReference type="Proteomes" id="UP001501094">
    <property type="component" value="Unassembled WGS sequence"/>
</dbReference>
<dbReference type="Gene3D" id="3.40.250.10">
    <property type="entry name" value="Rhodanese-like domain"/>
    <property type="match status" value="1"/>
</dbReference>
<protein>
    <submittedName>
        <fullName evidence="3">Rhodanese-like domain-containing protein</fullName>
    </submittedName>
</protein>
<dbReference type="InterPro" id="IPR044240">
    <property type="entry name" value="STR4-like"/>
</dbReference>
<feature type="compositionally biased region" description="Polar residues" evidence="1">
    <location>
        <begin position="1"/>
        <end position="11"/>
    </location>
</feature>
<dbReference type="PANTHER" id="PTHR47377:SF1">
    <property type="entry name" value="RHODANESE-LIKE DOMAIN-CONTAINING PROTEIN 4, CHLOROPLASTIC"/>
    <property type="match status" value="1"/>
</dbReference>
<dbReference type="SUPFAM" id="SSF52821">
    <property type="entry name" value="Rhodanese/Cell cycle control phosphatase"/>
    <property type="match status" value="1"/>
</dbReference>